<feature type="transmembrane region" description="Helical" evidence="1">
    <location>
        <begin position="874"/>
        <end position="895"/>
    </location>
</feature>
<organism evidence="2 3">
    <name type="scientific">Macrostomum lignano</name>
    <dbReference type="NCBI Taxonomy" id="282301"/>
    <lineage>
        <taxon>Eukaryota</taxon>
        <taxon>Metazoa</taxon>
        <taxon>Spiralia</taxon>
        <taxon>Lophotrochozoa</taxon>
        <taxon>Platyhelminthes</taxon>
        <taxon>Rhabditophora</taxon>
        <taxon>Macrostomorpha</taxon>
        <taxon>Macrostomida</taxon>
        <taxon>Macrostomidae</taxon>
        <taxon>Macrostomum</taxon>
    </lineage>
</organism>
<sequence>MEPLMQLVVPELDGGVLRPLFDTMLQQGVNATDDVECSAKASTVSQNRSFCEQNVTYVDLGKPLLAWYLQKLKSQVPLFVSAGLIWLILLAALIAVYSRLARTTKVHEAHRSNSPVERKHLRPLFVFLTSIVLLIVIGVVLAVLHWAGRARFSGMSDLGGCRNGTKDCGDDQQQRQLWNLSSGTGRTHMVAAFRLTIDEFDAFVEQSIVETNATVLALAVCKEALPEVLAVLQTVATDLLDRLARDFKLTPLLTSFDEFINLVKLLVASMRAIMESRDTVVEPLVQFSTLVDSARRDLQELTTDACASNASSAPTSAATADLCRRISAQLNLLDVGIDQRRLKSDSSVTVVTLLETMFKLNFSQVEDQVKNAKGQLYGSLELVRAEVRKLFDKLTLEVSQNFNAALTDAELFRDGVRGAKKDRGFLDAMKTVDSLVHSFTVALAFGSVAFVIINVIAMFISIRYLLSFRGISSDSTDGGTDGEQIPLQYIGNGNSAPVANGNGRCIELPFLQNSDIVRVDQRQKAKEPRDWHLVCLFASGLLVLAALIYASAVFYAGAETQMDACRYLTTETGISYLDQRVYSAMINRLWPLVEALMPNHLIDYLGFSSDLMPRELLSTILSRCGNDSVTIFQALGLSSAGALVNASQLLRAPFVTRELSKGGEMIQDLVRDLDTNNLIPAEVDDLLKNTLPNFASAIDSENFASSILELNKPLLLLSAADFRSLRRHLSRLEDNLRRANSTDRRPDLINYMAHKTERNIDRWNRTLIAGLKFLLGNFTTLQTNRRLTNLTFSLTVDALNLKKTLANKYFLLRSIARRYNETLFEHMSMIAELGNSLISRLLNRVGRCGPLRDIFQISVKWCQVQIEPLPETGIYLMASCIAFYIMVHLMLCLMYRMRTKTEVYS</sequence>
<feature type="transmembrane region" description="Helical" evidence="1">
    <location>
        <begin position="531"/>
        <end position="556"/>
    </location>
</feature>
<evidence type="ECO:0000256" key="1">
    <source>
        <dbReference type="SAM" id="Phobius"/>
    </source>
</evidence>
<keyword evidence="1" id="KW-1133">Transmembrane helix</keyword>
<dbReference type="Proteomes" id="UP000215902">
    <property type="component" value="Unassembled WGS sequence"/>
</dbReference>
<keyword evidence="3" id="KW-1185">Reference proteome</keyword>
<dbReference type="AlphaFoldDB" id="A0A267FJA2"/>
<comment type="caution">
    <text evidence="2">The sequence shown here is derived from an EMBL/GenBank/DDBJ whole genome shotgun (WGS) entry which is preliminary data.</text>
</comment>
<reference evidence="2 3" key="1">
    <citation type="submission" date="2017-06" db="EMBL/GenBank/DDBJ databases">
        <title>A platform for efficient transgenesis in Macrostomum lignano, a flatworm model organism for stem cell research.</title>
        <authorList>
            <person name="Berezikov E."/>
        </authorList>
    </citation>
    <scope>NUCLEOTIDE SEQUENCE [LARGE SCALE GENOMIC DNA]</scope>
    <source>
        <strain evidence="2">DV1</strain>
        <tissue evidence="2">Whole organism</tissue>
    </source>
</reference>
<dbReference type="EMBL" id="NIVC01000989">
    <property type="protein sequence ID" value="PAA73875.1"/>
    <property type="molecule type" value="Genomic_DNA"/>
</dbReference>
<protein>
    <submittedName>
        <fullName evidence="2">Uncharacterized protein</fullName>
    </submittedName>
</protein>
<accession>A0A267FJA2</accession>
<keyword evidence="1" id="KW-0472">Membrane</keyword>
<evidence type="ECO:0000313" key="2">
    <source>
        <dbReference type="EMBL" id="PAA73875.1"/>
    </source>
</evidence>
<feature type="transmembrane region" description="Helical" evidence="1">
    <location>
        <begin position="439"/>
        <end position="466"/>
    </location>
</feature>
<keyword evidence="1" id="KW-0812">Transmembrane</keyword>
<evidence type="ECO:0000313" key="3">
    <source>
        <dbReference type="Proteomes" id="UP000215902"/>
    </source>
</evidence>
<proteinExistence type="predicted"/>
<feature type="transmembrane region" description="Helical" evidence="1">
    <location>
        <begin position="78"/>
        <end position="100"/>
    </location>
</feature>
<feature type="transmembrane region" description="Helical" evidence="1">
    <location>
        <begin position="121"/>
        <end position="147"/>
    </location>
</feature>
<gene>
    <name evidence="2" type="ORF">BOX15_Mlig009873g1</name>
</gene>
<name>A0A267FJA2_9PLAT</name>